<gene>
    <name evidence="1" type="ORF">M9458_055309</name>
</gene>
<name>A0ABD0MLK7_CIRMR</name>
<dbReference type="InterPro" id="IPR004244">
    <property type="entry name" value="Transposase_22"/>
</dbReference>
<dbReference type="Gene3D" id="3.30.70.1820">
    <property type="entry name" value="L1 transposable element, RRM domain"/>
    <property type="match status" value="1"/>
</dbReference>
<reference evidence="1 2" key="1">
    <citation type="submission" date="2024-05" db="EMBL/GenBank/DDBJ databases">
        <title>Genome sequencing and assembly of Indian major carp, Cirrhinus mrigala (Hamilton, 1822).</title>
        <authorList>
            <person name="Mohindra V."/>
            <person name="Chowdhury L.M."/>
            <person name="Lal K."/>
            <person name="Jena J.K."/>
        </authorList>
    </citation>
    <scope>NUCLEOTIDE SEQUENCE [LARGE SCALE GENOMIC DNA]</scope>
    <source>
        <strain evidence="1">CM1030</strain>
        <tissue evidence="1">Blood</tissue>
    </source>
</reference>
<dbReference type="PANTHER" id="PTHR11505">
    <property type="entry name" value="L1 TRANSPOSABLE ELEMENT-RELATED"/>
    <property type="match status" value="1"/>
</dbReference>
<accession>A0ABD0MLK7</accession>
<dbReference type="Proteomes" id="UP001529510">
    <property type="component" value="Unassembled WGS sequence"/>
</dbReference>
<comment type="caution">
    <text evidence="1">The sequence shown here is derived from an EMBL/GenBank/DDBJ whole genome shotgun (WGS) entry which is preliminary data.</text>
</comment>
<organism evidence="1 2">
    <name type="scientific">Cirrhinus mrigala</name>
    <name type="common">Mrigala</name>
    <dbReference type="NCBI Taxonomy" id="683832"/>
    <lineage>
        <taxon>Eukaryota</taxon>
        <taxon>Metazoa</taxon>
        <taxon>Chordata</taxon>
        <taxon>Craniata</taxon>
        <taxon>Vertebrata</taxon>
        <taxon>Euteleostomi</taxon>
        <taxon>Actinopterygii</taxon>
        <taxon>Neopterygii</taxon>
        <taxon>Teleostei</taxon>
        <taxon>Ostariophysi</taxon>
        <taxon>Cypriniformes</taxon>
        <taxon>Cyprinidae</taxon>
        <taxon>Labeoninae</taxon>
        <taxon>Labeonini</taxon>
        <taxon>Cirrhinus</taxon>
    </lineage>
</organism>
<evidence type="ECO:0000313" key="1">
    <source>
        <dbReference type="EMBL" id="KAL0149386.1"/>
    </source>
</evidence>
<dbReference type="EMBL" id="JAMKFB020000462">
    <property type="protein sequence ID" value="KAL0149386.1"/>
    <property type="molecule type" value="Genomic_DNA"/>
</dbReference>
<evidence type="ECO:0000313" key="2">
    <source>
        <dbReference type="Proteomes" id="UP001529510"/>
    </source>
</evidence>
<sequence length="251" mass="28482">MHDYTLSAVTDPGFGNTLDALCSTHLPDTPTKPASKKGKMETLEDVLVTSNAMKIEGLKKTVDFVSAEVKDMKVKVDHLTSRLQLGEQRIETCETRSADLERYSRCWNLRLRGVSEKEEENIRDEVIRICEQTYPDGKGKLSFAIDSVHRLGKKQNQIGSKSVPHAVIVQFTSHIVRDAVWKAAKSSAYFKDNGLWFMEDLTPLDRERQKKLWPMVEEAHAAGKAEYYLGARAFINGIEIRLPAYAEKYIF</sequence>
<keyword evidence="2" id="KW-1185">Reference proteome</keyword>
<protein>
    <submittedName>
        <fullName evidence="1">Uncharacterized protein</fullName>
    </submittedName>
</protein>
<proteinExistence type="predicted"/>
<dbReference type="AlphaFoldDB" id="A0ABD0MLK7"/>